<feature type="region of interest" description="Disordered" evidence="11">
    <location>
        <begin position="768"/>
        <end position="787"/>
    </location>
</feature>
<dbReference type="PROSITE" id="PS51549">
    <property type="entry name" value="DM13"/>
    <property type="match status" value="2"/>
</dbReference>
<keyword evidence="4 13" id="KW-0732">Signal</keyword>
<dbReference type="GO" id="GO:0004930">
    <property type="term" value="F:G protein-coupled receptor activity"/>
    <property type="evidence" value="ECO:0007669"/>
    <property type="project" value="UniProtKB-KW"/>
</dbReference>
<dbReference type="EMBL" id="VTPC01003688">
    <property type="protein sequence ID" value="KAF2898125.1"/>
    <property type="molecule type" value="Genomic_DNA"/>
</dbReference>
<evidence type="ECO:0000256" key="11">
    <source>
        <dbReference type="SAM" id="MobiDB-lite"/>
    </source>
</evidence>
<feature type="signal peptide" evidence="13">
    <location>
        <begin position="1"/>
        <end position="20"/>
    </location>
</feature>
<feature type="domain" description="G-protein coupled receptors family 2 profile 2" evidence="14">
    <location>
        <begin position="455"/>
        <end position="714"/>
    </location>
</feature>
<comment type="similarity">
    <text evidence="2">Belongs to the G-protein coupled receptor 2 family. Mth subfamily.</text>
</comment>
<gene>
    <name evidence="16" type="ORF">ILUMI_08049</name>
</gene>
<comment type="caution">
    <text evidence="16">The sequence shown here is derived from an EMBL/GenBank/DDBJ whole genome shotgun (WGS) entry which is preliminary data.</text>
</comment>
<evidence type="ECO:0000256" key="13">
    <source>
        <dbReference type="SAM" id="SignalP"/>
    </source>
</evidence>
<evidence type="ECO:0000256" key="4">
    <source>
        <dbReference type="ARBA" id="ARBA00022729"/>
    </source>
</evidence>
<dbReference type="SUPFAM" id="SSF63877">
    <property type="entry name" value="Methuselah ectodomain"/>
    <property type="match status" value="1"/>
</dbReference>
<dbReference type="InterPro" id="IPR019545">
    <property type="entry name" value="DM13_domain"/>
</dbReference>
<dbReference type="PANTHER" id="PTHR24036">
    <property type="entry name" value="SKELETOR-RELATED"/>
    <property type="match status" value="1"/>
</dbReference>
<evidence type="ECO:0000256" key="5">
    <source>
        <dbReference type="ARBA" id="ARBA00022737"/>
    </source>
</evidence>
<keyword evidence="8 12" id="KW-0472">Membrane</keyword>
<dbReference type="SMART" id="SM00686">
    <property type="entry name" value="DM13"/>
    <property type="match status" value="2"/>
</dbReference>
<feature type="domain" description="DM13" evidence="15">
    <location>
        <begin position="71"/>
        <end position="175"/>
    </location>
</feature>
<feature type="transmembrane region" description="Helical" evidence="12">
    <location>
        <begin position="665"/>
        <end position="685"/>
    </location>
</feature>
<accession>A0A8K0GB11</accession>
<feature type="transmembrane region" description="Helical" evidence="12">
    <location>
        <begin position="614"/>
        <end position="636"/>
    </location>
</feature>
<feature type="transmembrane region" description="Helical" evidence="12">
    <location>
        <begin position="691"/>
        <end position="712"/>
    </location>
</feature>
<evidence type="ECO:0000256" key="8">
    <source>
        <dbReference type="ARBA" id="ARBA00023136"/>
    </source>
</evidence>
<evidence type="ECO:0000256" key="10">
    <source>
        <dbReference type="ARBA" id="ARBA00023224"/>
    </source>
</evidence>
<protein>
    <submittedName>
        <fullName evidence="16">Uncharacterized protein</fullName>
    </submittedName>
</protein>
<dbReference type="InterPro" id="IPR023311">
    <property type="entry name" value="Methusela_ecto_dom_2"/>
</dbReference>
<sequence length="824" mass="92635">MTRCGVIVLFVCSFLPNIKAQETTLVTEKNEENTTTTASFKPVSTTSFTLSTSTSGVPQSTELPFKPIQLTPFSQLAHGLKSGPITILDNKTFFVPNLHYDGKAPDAHFWVGNGPGPSKTGIPVPDENGSTDPLSAFNGQNVTIRLPDGLTVDQIDYFGIWCRRFAQNFGHVLTPKGRDTSKQLMVQKQKETLLGIQLEPFKQLAHGLRSGPIIIVDKKTFFIPNLHYDGKGPDAHFWVGKGKEPSSSGILVPDEKGSRNTISAYTGQNIYIRLPDDLTIDQFDYFGVWCIQYKHNFGHVVIPKNLEMPNATNHDPDKTEENKKIVRVQKCCPLNQVLTVSGCADENQRFEPTIDVHDHNSTHLDDVPITKGDIMFEPFVNHIHCEHKQYPLIPNDDQFALLRNGSLMVLDTHKLLTQDEYCMETIDFGDESGSDWLTTAIICFGSGEVPTSSTLFIIYAVGISISAIFLVITALVFLLIKEVRDARGKCIVAYSLSMAAGFICLASAQFYGIDNEKVCNLVGFTIQFFLVSSFTWLTMVSWETYYKIRKHNCEAYSKDRRRLIIYSVIGIAVPLLTLIISIIVDQIPDLPNTFMKPHFGRNSCWFDQKEGSMLYFYIPIGIAIFFNIVLAALMKWNLVRFQRLRKLDISWLALRHELKPMFRSCTFLLTVMTLCWLMEIVSFLTKSDGGVWIAFDIISSLQGLIIFIIFVLHRPVKDKICKPKRELARSNDPEGRPLKVFKENGTSGNHDNHSEFLTNLKRADSTENIAFKDKETPTSNGTGDGPSMNVFNINDVTNSTNASQSNYNSFLKNLRFIDSVDDLT</sequence>
<dbReference type="InterPro" id="IPR010596">
    <property type="entry name" value="Methuselah_N_dom"/>
</dbReference>
<dbReference type="OrthoDB" id="5854379at2759"/>
<feature type="domain" description="DM13" evidence="15">
    <location>
        <begin position="199"/>
        <end position="303"/>
    </location>
</feature>
<evidence type="ECO:0000256" key="12">
    <source>
        <dbReference type="SAM" id="Phobius"/>
    </source>
</evidence>
<feature type="transmembrane region" description="Helical" evidence="12">
    <location>
        <begin position="491"/>
        <end position="512"/>
    </location>
</feature>
<evidence type="ECO:0000256" key="2">
    <source>
        <dbReference type="ARBA" id="ARBA00008979"/>
    </source>
</evidence>
<comment type="subcellular location">
    <subcellularLocation>
        <location evidence="1">Endomembrane system</location>
        <topology evidence="1">Multi-pass membrane protein</topology>
    </subcellularLocation>
</comment>
<dbReference type="Pfam" id="PF10517">
    <property type="entry name" value="DM13"/>
    <property type="match status" value="2"/>
</dbReference>
<feature type="transmembrane region" description="Helical" evidence="12">
    <location>
        <begin position="524"/>
        <end position="542"/>
    </location>
</feature>
<evidence type="ECO:0000259" key="15">
    <source>
        <dbReference type="PROSITE" id="PS51549"/>
    </source>
</evidence>
<keyword evidence="10" id="KW-0807">Transducer</keyword>
<proteinExistence type="inferred from homology"/>
<evidence type="ECO:0000313" key="16">
    <source>
        <dbReference type="EMBL" id="KAF2898125.1"/>
    </source>
</evidence>
<name>A0A8K0GB11_IGNLU</name>
<keyword evidence="9" id="KW-0675">Receptor</keyword>
<keyword evidence="7" id="KW-0297">G-protein coupled receptor</keyword>
<evidence type="ECO:0000256" key="9">
    <source>
        <dbReference type="ARBA" id="ARBA00023170"/>
    </source>
</evidence>
<evidence type="ECO:0000256" key="1">
    <source>
        <dbReference type="ARBA" id="ARBA00004127"/>
    </source>
</evidence>
<dbReference type="GO" id="GO:0012505">
    <property type="term" value="C:endomembrane system"/>
    <property type="evidence" value="ECO:0007669"/>
    <property type="project" value="UniProtKB-SubCell"/>
</dbReference>
<dbReference type="PROSITE" id="PS50261">
    <property type="entry name" value="G_PROTEIN_RECEP_F2_4"/>
    <property type="match status" value="1"/>
</dbReference>
<evidence type="ECO:0000259" key="14">
    <source>
        <dbReference type="PROSITE" id="PS50261"/>
    </source>
</evidence>
<dbReference type="Pfam" id="PF00002">
    <property type="entry name" value="7tm_2"/>
    <property type="match status" value="1"/>
</dbReference>
<organism evidence="16 17">
    <name type="scientific">Ignelater luminosus</name>
    <name type="common">Cucubano</name>
    <name type="synonym">Pyrophorus luminosus</name>
    <dbReference type="NCBI Taxonomy" id="2038154"/>
    <lineage>
        <taxon>Eukaryota</taxon>
        <taxon>Metazoa</taxon>
        <taxon>Ecdysozoa</taxon>
        <taxon>Arthropoda</taxon>
        <taxon>Hexapoda</taxon>
        <taxon>Insecta</taxon>
        <taxon>Pterygota</taxon>
        <taxon>Neoptera</taxon>
        <taxon>Endopterygota</taxon>
        <taxon>Coleoptera</taxon>
        <taxon>Polyphaga</taxon>
        <taxon>Elateriformia</taxon>
        <taxon>Elateroidea</taxon>
        <taxon>Elateridae</taxon>
        <taxon>Agrypninae</taxon>
        <taxon>Pyrophorini</taxon>
        <taxon>Ignelater</taxon>
    </lineage>
</organism>
<reference evidence="16" key="1">
    <citation type="submission" date="2019-08" db="EMBL/GenBank/DDBJ databases">
        <title>The genome of the North American firefly Photinus pyralis.</title>
        <authorList>
            <consortium name="Photinus pyralis genome working group"/>
            <person name="Fallon T.R."/>
            <person name="Sander Lower S.E."/>
            <person name="Weng J.-K."/>
        </authorList>
    </citation>
    <scope>NUCLEOTIDE SEQUENCE</scope>
    <source>
        <strain evidence="16">TRF0915ILg1</strain>
        <tissue evidence="16">Whole body</tissue>
    </source>
</reference>
<dbReference type="InterPro" id="IPR017981">
    <property type="entry name" value="GPCR_2-like_7TM"/>
</dbReference>
<keyword evidence="5" id="KW-0677">Repeat</keyword>
<keyword evidence="6 12" id="KW-1133">Transmembrane helix</keyword>
<dbReference type="InterPro" id="IPR052126">
    <property type="entry name" value="Spindle_Org/Thrombomodulin"/>
</dbReference>
<feature type="transmembrane region" description="Helical" evidence="12">
    <location>
        <begin position="563"/>
        <end position="584"/>
    </location>
</feature>
<feature type="chain" id="PRO_5035462698" evidence="13">
    <location>
        <begin position="21"/>
        <end position="824"/>
    </location>
</feature>
<dbReference type="Pfam" id="PF06652">
    <property type="entry name" value="Methuselah_N"/>
    <property type="match status" value="1"/>
</dbReference>
<keyword evidence="17" id="KW-1185">Reference proteome</keyword>
<dbReference type="AlphaFoldDB" id="A0A8K0GB11"/>
<keyword evidence="3 12" id="KW-0812">Transmembrane</keyword>
<dbReference type="PANTHER" id="PTHR24036:SF5">
    <property type="entry name" value="THROMBOMODULIN"/>
    <property type="match status" value="1"/>
</dbReference>
<dbReference type="InterPro" id="IPR036272">
    <property type="entry name" value="Methuselah_N_sf"/>
</dbReference>
<dbReference type="GO" id="GO:0016020">
    <property type="term" value="C:membrane"/>
    <property type="evidence" value="ECO:0007669"/>
    <property type="project" value="InterPro"/>
</dbReference>
<evidence type="ECO:0000256" key="6">
    <source>
        <dbReference type="ARBA" id="ARBA00022989"/>
    </source>
</evidence>
<evidence type="ECO:0000313" key="17">
    <source>
        <dbReference type="Proteomes" id="UP000801492"/>
    </source>
</evidence>
<dbReference type="Proteomes" id="UP000801492">
    <property type="component" value="Unassembled WGS sequence"/>
</dbReference>
<dbReference type="CDD" id="cd15039">
    <property type="entry name" value="7tmB3_Methuselah-like"/>
    <property type="match status" value="1"/>
</dbReference>
<evidence type="ECO:0000256" key="7">
    <source>
        <dbReference type="ARBA" id="ARBA00023040"/>
    </source>
</evidence>
<feature type="transmembrane region" description="Helical" evidence="12">
    <location>
        <begin position="456"/>
        <end position="479"/>
    </location>
</feature>
<dbReference type="InterPro" id="IPR000832">
    <property type="entry name" value="GPCR_2_secretin-like"/>
</dbReference>
<dbReference type="GO" id="GO:0007166">
    <property type="term" value="P:cell surface receptor signaling pathway"/>
    <property type="evidence" value="ECO:0007669"/>
    <property type="project" value="InterPro"/>
</dbReference>
<dbReference type="Gene3D" id="1.20.1070.10">
    <property type="entry name" value="Rhodopsin 7-helix transmembrane proteins"/>
    <property type="match status" value="1"/>
</dbReference>
<dbReference type="Gene3D" id="2.170.180.11">
    <property type="entry name" value="Methuselah ectodomain, domain 2"/>
    <property type="match status" value="1"/>
</dbReference>
<evidence type="ECO:0000256" key="3">
    <source>
        <dbReference type="ARBA" id="ARBA00022692"/>
    </source>
</evidence>